<evidence type="ECO:0000256" key="6">
    <source>
        <dbReference type="PIRNR" id="PIRNR002854"/>
    </source>
</evidence>
<dbReference type="Gene3D" id="3.40.190.10">
    <property type="entry name" value="Periplasmic binding protein-like II"/>
    <property type="match status" value="2"/>
</dbReference>
<reference evidence="9 10" key="1">
    <citation type="submission" date="2016-01" db="EMBL/GenBank/DDBJ databases">
        <title>Investigation of taxonomic status of Bacillus aminovorans.</title>
        <authorList>
            <person name="Verma A."/>
            <person name="Pal Y."/>
            <person name="Krishnamurthi S."/>
        </authorList>
    </citation>
    <scope>NUCLEOTIDE SEQUENCE [LARGE SCALE GENOMIC DNA]</scope>
    <source>
        <strain evidence="9 10">DSM 4337</strain>
    </source>
</reference>
<protein>
    <recommendedName>
        <fullName evidence="6">Lipoprotein</fullName>
    </recommendedName>
</protein>
<evidence type="ECO:0000256" key="8">
    <source>
        <dbReference type="SAM" id="SignalP"/>
    </source>
</evidence>
<comment type="subcellular location">
    <subcellularLocation>
        <location evidence="1">Membrane</location>
        <topology evidence="1">Lipid-anchor</topology>
    </subcellularLocation>
</comment>
<comment type="caution">
    <text evidence="9">The sequence shown here is derived from an EMBL/GenBank/DDBJ whole genome shotgun (WGS) entry which is preliminary data.</text>
</comment>
<accession>A0A177KZ04</accession>
<feature type="lipid moiety-binding region" description="S-diacylglycerol cysteine" evidence="7">
    <location>
        <position position="20"/>
    </location>
</feature>
<keyword evidence="5 6" id="KW-0449">Lipoprotein</keyword>
<evidence type="ECO:0000313" key="10">
    <source>
        <dbReference type="Proteomes" id="UP000077271"/>
    </source>
</evidence>
<dbReference type="PIRSF" id="PIRSF002854">
    <property type="entry name" value="MetQ"/>
    <property type="match status" value="1"/>
</dbReference>
<keyword evidence="4" id="KW-0564">Palmitate</keyword>
<dbReference type="Proteomes" id="UP000077271">
    <property type="component" value="Unassembled WGS sequence"/>
</dbReference>
<evidence type="ECO:0000256" key="5">
    <source>
        <dbReference type="ARBA" id="ARBA00023288"/>
    </source>
</evidence>
<dbReference type="RefSeq" id="WP_026221725.1">
    <property type="nucleotide sequence ID" value="NZ_LQWZ01000010.1"/>
</dbReference>
<dbReference type="OrthoDB" id="9812878at2"/>
<name>A0A177KZ04_9BACI</name>
<dbReference type="InterPro" id="IPR004872">
    <property type="entry name" value="Lipoprotein_NlpA"/>
</dbReference>
<dbReference type="SUPFAM" id="SSF53850">
    <property type="entry name" value="Periplasmic binding protein-like II"/>
    <property type="match status" value="1"/>
</dbReference>
<gene>
    <name evidence="9" type="ORF">AWH48_18505</name>
</gene>
<feature type="signal peptide" evidence="8">
    <location>
        <begin position="1"/>
        <end position="18"/>
    </location>
</feature>
<proteinExistence type="inferred from homology"/>
<dbReference type="CDD" id="cd13597">
    <property type="entry name" value="PBP2_lipoprotein_Tp32"/>
    <property type="match status" value="1"/>
</dbReference>
<evidence type="ECO:0000256" key="4">
    <source>
        <dbReference type="ARBA" id="ARBA00023139"/>
    </source>
</evidence>
<dbReference type="PROSITE" id="PS51257">
    <property type="entry name" value="PROKAR_LIPOPROTEIN"/>
    <property type="match status" value="1"/>
</dbReference>
<dbReference type="PANTHER" id="PTHR30429">
    <property type="entry name" value="D-METHIONINE-BINDING LIPOPROTEIN METQ"/>
    <property type="match status" value="1"/>
</dbReference>
<evidence type="ECO:0000256" key="2">
    <source>
        <dbReference type="ARBA" id="ARBA00022729"/>
    </source>
</evidence>
<sequence length="283" mass="30889">MKKWLLGFLTAAIVLALAACGGGEESTDKEKADSGTSEEDKTIVVAASPVPHAVILEEAKAALKEKGYTLEVETFQDYVLPNKVLDEGEVDANYFQHVPYLEVQKKEHGYDFVNAGGIHVEPIGVYSKKYKSLKELPDGAKIILSSSVADHGRVLALFEEAGLITLKDGVVKESATLDDIAENKKNLKFDYDYEPALLPQIYNNDEGDAVMINSNYAVDAGLNPLEDAIALEGKDSPYANIIAVRAGDEDKEKIKALVDVLHSQEIEDFMLEEWGGAFVPVNK</sequence>
<organism evidence="9 10">
    <name type="scientific">Domibacillus aminovorans</name>
    <dbReference type="NCBI Taxonomy" id="29332"/>
    <lineage>
        <taxon>Bacteria</taxon>
        <taxon>Bacillati</taxon>
        <taxon>Bacillota</taxon>
        <taxon>Bacilli</taxon>
        <taxon>Bacillales</taxon>
        <taxon>Bacillaceae</taxon>
        <taxon>Domibacillus</taxon>
    </lineage>
</organism>
<keyword evidence="2 8" id="KW-0732">Signal</keyword>
<comment type="similarity">
    <text evidence="6">Belongs to the nlpA lipoprotein family.</text>
</comment>
<evidence type="ECO:0000256" key="3">
    <source>
        <dbReference type="ARBA" id="ARBA00023136"/>
    </source>
</evidence>
<dbReference type="Pfam" id="PF03180">
    <property type="entry name" value="Lipoprotein_9"/>
    <property type="match status" value="1"/>
</dbReference>
<evidence type="ECO:0000256" key="7">
    <source>
        <dbReference type="PIRSR" id="PIRSR002854-1"/>
    </source>
</evidence>
<dbReference type="EMBL" id="LQWZ01000010">
    <property type="protein sequence ID" value="OAH58407.1"/>
    <property type="molecule type" value="Genomic_DNA"/>
</dbReference>
<dbReference type="GO" id="GO:0016020">
    <property type="term" value="C:membrane"/>
    <property type="evidence" value="ECO:0007669"/>
    <property type="project" value="UniProtKB-SubCell"/>
</dbReference>
<evidence type="ECO:0000256" key="1">
    <source>
        <dbReference type="ARBA" id="ARBA00004635"/>
    </source>
</evidence>
<dbReference type="PANTHER" id="PTHR30429:SF0">
    <property type="entry name" value="METHIONINE-BINDING LIPOPROTEIN METQ"/>
    <property type="match status" value="1"/>
</dbReference>
<feature type="chain" id="PRO_5038611318" description="Lipoprotein" evidence="8">
    <location>
        <begin position="19"/>
        <end position="283"/>
    </location>
</feature>
<evidence type="ECO:0000313" key="9">
    <source>
        <dbReference type="EMBL" id="OAH58407.1"/>
    </source>
</evidence>
<dbReference type="AlphaFoldDB" id="A0A177KZ04"/>
<keyword evidence="3" id="KW-0472">Membrane</keyword>